<dbReference type="Proteomes" id="UP000311382">
    <property type="component" value="Unassembled WGS sequence"/>
</dbReference>
<keyword evidence="4" id="KW-1185">Reference proteome</keyword>
<keyword evidence="2" id="KW-0472">Membrane</keyword>
<feature type="region of interest" description="Disordered" evidence="1">
    <location>
        <begin position="163"/>
        <end position="183"/>
    </location>
</feature>
<protein>
    <submittedName>
        <fullName evidence="3">Uncharacterized protein</fullName>
    </submittedName>
</protein>
<comment type="caution">
    <text evidence="3">The sequence shown here is derived from an EMBL/GenBank/DDBJ whole genome shotgun (WGS) entry which is preliminary data.</text>
</comment>
<dbReference type="AlphaFoldDB" id="A0A5C5G5M6"/>
<keyword evidence="2" id="KW-1133">Transmembrane helix</keyword>
<organism evidence="3 4">
    <name type="scientific">Rhodotorula diobovata</name>
    <dbReference type="NCBI Taxonomy" id="5288"/>
    <lineage>
        <taxon>Eukaryota</taxon>
        <taxon>Fungi</taxon>
        <taxon>Dikarya</taxon>
        <taxon>Basidiomycota</taxon>
        <taxon>Pucciniomycotina</taxon>
        <taxon>Microbotryomycetes</taxon>
        <taxon>Sporidiobolales</taxon>
        <taxon>Sporidiobolaceae</taxon>
        <taxon>Rhodotorula</taxon>
    </lineage>
</organism>
<name>A0A5C5G5M6_9BASI</name>
<feature type="transmembrane region" description="Helical" evidence="2">
    <location>
        <begin position="20"/>
        <end position="43"/>
    </location>
</feature>
<proteinExistence type="predicted"/>
<evidence type="ECO:0000313" key="3">
    <source>
        <dbReference type="EMBL" id="TNY23672.1"/>
    </source>
</evidence>
<reference evidence="3 4" key="1">
    <citation type="submission" date="2019-03" db="EMBL/GenBank/DDBJ databases">
        <title>Rhodosporidium diobovatum UCD-FST 08-225 genome sequencing, assembly, and annotation.</title>
        <authorList>
            <person name="Fakankun I.U."/>
            <person name="Fristensky B."/>
            <person name="Levin D.B."/>
        </authorList>
    </citation>
    <scope>NUCLEOTIDE SEQUENCE [LARGE SCALE GENOMIC DNA]</scope>
    <source>
        <strain evidence="3 4">UCD-FST 08-225</strain>
    </source>
</reference>
<sequence length="183" mass="20433">MPTSQASCIEVYGLNQWRVGMASFAGVMLLIALVFWLCLWRAMDKQFRERRKLQDGLETFVATFCAVFHLASLKNWVMPPGDYYTAKSRKNGLRWGLSIAVYLLWAVPYAVLYVKAGNEFILPGLNPWPYEQVAGAVVRRVLPRAGTQVVTNQTARLARRASLSPSASSLARTSTRRTATTAS</sequence>
<dbReference type="EMBL" id="SOZI01000009">
    <property type="protein sequence ID" value="TNY23672.1"/>
    <property type="molecule type" value="Genomic_DNA"/>
</dbReference>
<dbReference type="OrthoDB" id="2530387at2759"/>
<gene>
    <name evidence="3" type="ORF">DMC30DRAFT_296496</name>
</gene>
<evidence type="ECO:0000313" key="4">
    <source>
        <dbReference type="Proteomes" id="UP000311382"/>
    </source>
</evidence>
<keyword evidence="2" id="KW-0812">Transmembrane</keyword>
<feature type="transmembrane region" description="Helical" evidence="2">
    <location>
        <begin position="93"/>
        <end position="114"/>
    </location>
</feature>
<evidence type="ECO:0000256" key="2">
    <source>
        <dbReference type="SAM" id="Phobius"/>
    </source>
</evidence>
<accession>A0A5C5G5M6</accession>
<evidence type="ECO:0000256" key="1">
    <source>
        <dbReference type="SAM" id="MobiDB-lite"/>
    </source>
</evidence>